<name>A0A6A4GS56_9AGAR</name>
<evidence type="ECO:0000256" key="1">
    <source>
        <dbReference type="SAM" id="MobiDB-lite"/>
    </source>
</evidence>
<accession>A0A6A4GS56</accession>
<feature type="compositionally biased region" description="Acidic residues" evidence="1">
    <location>
        <begin position="1009"/>
        <end position="1020"/>
    </location>
</feature>
<feature type="region of interest" description="Disordered" evidence="1">
    <location>
        <begin position="994"/>
        <end position="1029"/>
    </location>
</feature>
<protein>
    <recommendedName>
        <fullName evidence="2">DUF6589 domain-containing protein</fullName>
    </recommendedName>
</protein>
<feature type="region of interest" description="Disordered" evidence="1">
    <location>
        <begin position="1"/>
        <end position="103"/>
    </location>
</feature>
<feature type="compositionally biased region" description="Polar residues" evidence="1">
    <location>
        <begin position="93"/>
        <end position="103"/>
    </location>
</feature>
<feature type="domain" description="DUF6589" evidence="2">
    <location>
        <begin position="574"/>
        <end position="920"/>
    </location>
</feature>
<dbReference type="InterPro" id="IPR046496">
    <property type="entry name" value="DUF6589"/>
</dbReference>
<dbReference type="AlphaFoldDB" id="A0A6A4GS56"/>
<evidence type="ECO:0000259" key="2">
    <source>
        <dbReference type="Pfam" id="PF20231"/>
    </source>
</evidence>
<organism evidence="3 4">
    <name type="scientific">Gymnopus androsaceus JB14</name>
    <dbReference type="NCBI Taxonomy" id="1447944"/>
    <lineage>
        <taxon>Eukaryota</taxon>
        <taxon>Fungi</taxon>
        <taxon>Dikarya</taxon>
        <taxon>Basidiomycota</taxon>
        <taxon>Agaricomycotina</taxon>
        <taxon>Agaricomycetes</taxon>
        <taxon>Agaricomycetidae</taxon>
        <taxon>Agaricales</taxon>
        <taxon>Marasmiineae</taxon>
        <taxon>Omphalotaceae</taxon>
        <taxon>Gymnopus</taxon>
    </lineage>
</organism>
<gene>
    <name evidence="3" type="ORF">BT96DRAFT_1073185</name>
</gene>
<dbReference type="Proteomes" id="UP000799118">
    <property type="component" value="Unassembled WGS sequence"/>
</dbReference>
<evidence type="ECO:0000313" key="4">
    <source>
        <dbReference type="Proteomes" id="UP000799118"/>
    </source>
</evidence>
<sequence length="1054" mass="117506">MAKGRKRRGSDTGYRPSGSVRKKMRLDAPAPQPEVAAPPCAQSPALSDNDDIPVPTSSLPASPRFEDDEEAPPLPPSPLLQLSPLPLPALPQTPQHHSTVDNSPLKQLQLSKQQQTHLKQELLASSCGRGIHPKKEQATTISRWSLYKIKREDPISARVQGTKCGEKIVLKAYLSGIQFGSSSSDVGVPLDAIPYIDKKWTKLLAELARLWQHTGGPDATFSFPSSATFRTYSRERGINLDSHLQEEKAKAAKQEKINAAHSLFRQISKPKSQGGFGFKGINNPQIKANVTCWCQDSGAELASQIFKRAPSAFEDFVFSDSESMFTEKLRKEGEAIQKLLTRPQNMSMNELLASFSMDQLGKDLQECAPILWAGKAGQKKISIIGKGTEKLAPIMRYDFQNDQVPRAGVTVTGTIGCNYTVFLQVFLLVRVNQEGTRNYLVRSQKANNFQVIMGLFLLGSGAGKREIAVLAHAGLSVSASSINNHIKQLSQENLQIIQRVVKEFLCSVAWDNLNIAFQVESECFNSKNHSNSGTTSTLVVQHDPDTNAPAVPGTLPLDMKPPRTTHNPVIENHTSLLLPSGDDARALEVCLLWQLMEIALEHKPELAHLKESFPACQTVEQIALHITQHIDGTIKVINHILHILGVSEEDIERIGLLFTDGDLLTDSLVDKVESGRCNSTGVIESMKALVCWFGLFHAKMAGSCILNEHWGKPNSPWPGSLWWEHTNLLKRKPISAGWQSKKAAPWKPTHEFLQISLAGHVLDAFRIHCCHEDFDLWASHVSMEDFKAVAKRVYNSLFTSAAYEEQLDAAVPDTVLMINILYNHDVLYYWHLVKSIKAGDIGQVILVLRVWMTLGRVQRYLEQFQKLFLHNWLVNLTGKADGFKEVNLLQEHSNFWLKVVYGAKGVNCNWDWLAMISSTFEIPIYGTRHTTPEMIAEIQEIARNLQEGKIQEYILDCPGNKEVGHRRDLIGEGSKYANKRSAFAKYRPNKSILHNMGLQGDPEASAEGAAEEEEDEEELDYVPTKEDLAMDEDEPIEMADELLASAMAFFEDNN</sequence>
<evidence type="ECO:0000313" key="3">
    <source>
        <dbReference type="EMBL" id="KAE9388612.1"/>
    </source>
</evidence>
<keyword evidence="4" id="KW-1185">Reference proteome</keyword>
<reference evidence="3" key="1">
    <citation type="journal article" date="2019" name="Environ. Microbiol.">
        <title>Fungal ecological strategies reflected in gene transcription - a case study of two litter decomposers.</title>
        <authorList>
            <person name="Barbi F."/>
            <person name="Kohler A."/>
            <person name="Barry K."/>
            <person name="Baskaran P."/>
            <person name="Daum C."/>
            <person name="Fauchery L."/>
            <person name="Ihrmark K."/>
            <person name="Kuo A."/>
            <person name="LaButti K."/>
            <person name="Lipzen A."/>
            <person name="Morin E."/>
            <person name="Grigoriev I.V."/>
            <person name="Henrissat B."/>
            <person name="Lindahl B."/>
            <person name="Martin F."/>
        </authorList>
    </citation>
    <scope>NUCLEOTIDE SEQUENCE</scope>
    <source>
        <strain evidence="3">JB14</strain>
    </source>
</reference>
<dbReference type="EMBL" id="ML769735">
    <property type="protein sequence ID" value="KAE9388612.1"/>
    <property type="molecule type" value="Genomic_DNA"/>
</dbReference>
<dbReference type="Pfam" id="PF20231">
    <property type="entry name" value="DUF6589"/>
    <property type="match status" value="1"/>
</dbReference>
<dbReference type="OrthoDB" id="5424058at2759"/>
<proteinExistence type="predicted"/>